<feature type="compositionally biased region" description="Low complexity" evidence="1">
    <location>
        <begin position="175"/>
        <end position="194"/>
    </location>
</feature>
<evidence type="ECO:0000259" key="2">
    <source>
        <dbReference type="Pfam" id="PF21722"/>
    </source>
</evidence>
<name>A0A2W7TYS4_9FLAO</name>
<reference evidence="3 4" key="1">
    <citation type="submission" date="2018-06" db="EMBL/GenBank/DDBJ databases">
        <title>Flavobacterium sp IMCC34762, genome.</title>
        <authorList>
            <person name="Joung Y."/>
            <person name="Cho J."/>
            <person name="Song J."/>
        </authorList>
    </citation>
    <scope>NUCLEOTIDE SEQUENCE [LARGE SCALE GENOMIC DNA]</scope>
    <source>
        <strain evidence="3 4">IMCC34762</strain>
    </source>
</reference>
<evidence type="ECO:0000313" key="4">
    <source>
        <dbReference type="Proteomes" id="UP000249177"/>
    </source>
</evidence>
<dbReference type="Pfam" id="PF21722">
    <property type="entry name" value="Gly_rich_2"/>
    <property type="match status" value="1"/>
</dbReference>
<feature type="compositionally biased region" description="Gly residues" evidence="1">
    <location>
        <begin position="195"/>
        <end position="214"/>
    </location>
</feature>
<sequence>MNRILLLFTAVFLLSIGSYGQSQIFIASGTFIAPAGVTTVKVECWGAGGGGGGATSGWAISAAGGGSGGAYTRNNAISVVSGNNYTVNVGIGGAGGTTSPTVNGFSGGSSWFNTTATLLAVGGNGGQSISGSGSGTGAAAVSSGNSGGTTNWYGGAGANGNAGSLYSGGGGGGANSTSTGNSANQDNGGAPNIDGGTGGDGLNGATGVGGSGSIPGGGGGGAGSFLSTFAGGKGGDGQVRVSWTCPTYSLTSISVSPTTLCIGSTTVVTLNGSAVGLPKGIYTVTYDAGLITGLTATMTVSTAGSGNFTSAALNTAGSITIKITKLESGPVGGSCPSSISSGNTAVVTVNRAPAGLSYTVASPSYCVGTAITANNASLTTAGSPAATYAVSPA</sequence>
<gene>
    <name evidence="3" type="ORF">DOS84_02630</name>
</gene>
<feature type="domain" description="Glycine-rich" evidence="2">
    <location>
        <begin position="28"/>
        <end position="243"/>
    </location>
</feature>
<evidence type="ECO:0000313" key="3">
    <source>
        <dbReference type="EMBL" id="PZX95481.1"/>
    </source>
</evidence>
<keyword evidence="4" id="KW-1185">Reference proteome</keyword>
<dbReference type="EMBL" id="QKXH01000001">
    <property type="protein sequence ID" value="PZX95481.1"/>
    <property type="molecule type" value="Genomic_DNA"/>
</dbReference>
<feature type="region of interest" description="Disordered" evidence="1">
    <location>
        <begin position="169"/>
        <end position="214"/>
    </location>
</feature>
<dbReference type="InterPro" id="IPR049304">
    <property type="entry name" value="Gly_rich_dom"/>
</dbReference>
<evidence type="ECO:0000256" key="1">
    <source>
        <dbReference type="SAM" id="MobiDB-lite"/>
    </source>
</evidence>
<accession>A0A2W7TYS4</accession>
<organism evidence="3 4">
    <name type="scientific">Flavobacterium aquariorum</name>
    <dbReference type="NCBI Taxonomy" id="2217670"/>
    <lineage>
        <taxon>Bacteria</taxon>
        <taxon>Pseudomonadati</taxon>
        <taxon>Bacteroidota</taxon>
        <taxon>Flavobacteriia</taxon>
        <taxon>Flavobacteriales</taxon>
        <taxon>Flavobacteriaceae</taxon>
        <taxon>Flavobacterium</taxon>
    </lineage>
</organism>
<proteinExistence type="predicted"/>
<dbReference type="RefSeq" id="WP_341537923.1">
    <property type="nucleotide sequence ID" value="NZ_QKXH01000001.1"/>
</dbReference>
<feature type="non-terminal residue" evidence="3">
    <location>
        <position position="393"/>
    </location>
</feature>
<comment type="caution">
    <text evidence="3">The sequence shown here is derived from an EMBL/GenBank/DDBJ whole genome shotgun (WGS) entry which is preliminary data.</text>
</comment>
<dbReference type="AlphaFoldDB" id="A0A2W7TYS4"/>
<protein>
    <recommendedName>
        <fullName evidence="2">Glycine-rich domain-containing protein</fullName>
    </recommendedName>
</protein>
<dbReference type="Proteomes" id="UP000249177">
    <property type="component" value="Unassembled WGS sequence"/>
</dbReference>